<dbReference type="Proteomes" id="UP000230233">
    <property type="component" value="Chromosome V"/>
</dbReference>
<name>A0A2G5TRW2_9PELO</name>
<keyword evidence="2" id="KW-1185">Reference proteome</keyword>
<dbReference type="AlphaFoldDB" id="A0A2G5TRW2"/>
<dbReference type="STRING" id="1611254.A0A2G5TRW2"/>
<accession>A0A2G5TRW2</accession>
<evidence type="ECO:0000313" key="2">
    <source>
        <dbReference type="Proteomes" id="UP000230233"/>
    </source>
</evidence>
<sequence length="202" mass="22848">MPSSVGDNHYHHRPIHELQPLTIAESNAILIDQNILVHPGIREFIFSLRNVRRTFTAICSVHKTFVQGLVATHSTPPPKKAKIDYAECDDTIESVFDPPYVPSGNEAGKIKRSFLNFANNAGVPRTCSIIPWDQMKITTKERKASAARRLIDTMLNLMVPDQKEDFQKLVEKKIYTNGLMDNRLFGKARHDHVSDCSSIFCC</sequence>
<gene>
    <name evidence="1" type="primary">Cnig_chr_V.g21384</name>
    <name evidence="1" type="ORF">B9Z55_021384</name>
</gene>
<proteinExistence type="predicted"/>
<comment type="caution">
    <text evidence="1">The sequence shown here is derived from an EMBL/GenBank/DDBJ whole genome shotgun (WGS) entry which is preliminary data.</text>
</comment>
<evidence type="ECO:0000313" key="1">
    <source>
        <dbReference type="EMBL" id="PIC29992.1"/>
    </source>
</evidence>
<dbReference type="EMBL" id="PDUG01000005">
    <property type="protein sequence ID" value="PIC29992.1"/>
    <property type="molecule type" value="Genomic_DNA"/>
</dbReference>
<protein>
    <submittedName>
        <fullName evidence="1">Uncharacterized protein</fullName>
    </submittedName>
</protein>
<organism evidence="1 2">
    <name type="scientific">Caenorhabditis nigoni</name>
    <dbReference type="NCBI Taxonomy" id="1611254"/>
    <lineage>
        <taxon>Eukaryota</taxon>
        <taxon>Metazoa</taxon>
        <taxon>Ecdysozoa</taxon>
        <taxon>Nematoda</taxon>
        <taxon>Chromadorea</taxon>
        <taxon>Rhabditida</taxon>
        <taxon>Rhabditina</taxon>
        <taxon>Rhabditomorpha</taxon>
        <taxon>Rhabditoidea</taxon>
        <taxon>Rhabditidae</taxon>
        <taxon>Peloderinae</taxon>
        <taxon>Caenorhabditis</taxon>
    </lineage>
</organism>
<reference evidence="2" key="1">
    <citation type="submission" date="2017-10" db="EMBL/GenBank/DDBJ databases">
        <title>Rapid genome shrinkage in a self-fertile nematode reveals novel sperm competition proteins.</title>
        <authorList>
            <person name="Yin D."/>
            <person name="Schwarz E.M."/>
            <person name="Thomas C.G."/>
            <person name="Felde R.L."/>
            <person name="Korf I.F."/>
            <person name="Cutter A.D."/>
            <person name="Schartner C.M."/>
            <person name="Ralston E.J."/>
            <person name="Meyer B.J."/>
            <person name="Haag E.S."/>
        </authorList>
    </citation>
    <scope>NUCLEOTIDE SEQUENCE [LARGE SCALE GENOMIC DNA]</scope>
    <source>
        <strain evidence="2">JU1422</strain>
    </source>
</reference>